<dbReference type="CDD" id="cd01060">
    <property type="entry name" value="Membrane-FADS-like"/>
    <property type="match status" value="1"/>
</dbReference>
<dbReference type="InterPro" id="IPR005804">
    <property type="entry name" value="FA_desaturase_dom"/>
</dbReference>
<protein>
    <submittedName>
        <fullName evidence="4">Fatty acid desaturase</fullName>
    </submittedName>
</protein>
<sequence>MALVHSSVWRATQDGGSGSVTSCVVVATLAGLVLQLVVLPLWMLPADAAFGWLLVPIALLSMPFWSLIHEAIHGTLIGHRPWNDRFGRVLAIGYGAPFVLLKSAHLLHHRYNRTRRERTEIYDPATSSWAAAAPGYYLHLLGGLYVIEAASVLLVAAPRRLWRYLARLLDSPDTFAGMLLEGISRRHLREFRADAVSVVLVYVAAGFAYGRHVWMLVAALVARAVLISIADNAYHYGTRLDARLEALNLRLPGLLERLLLAFNLHGVHHRHPGLPWYELRSAFLADGDEFHLGWFTATARQLRGPISADAPGLRQPNVVEHSTEQR</sequence>
<feature type="transmembrane region" description="Helical" evidence="2">
    <location>
        <begin position="191"/>
        <end position="209"/>
    </location>
</feature>
<evidence type="ECO:0000256" key="1">
    <source>
        <dbReference type="SAM" id="MobiDB-lite"/>
    </source>
</evidence>
<feature type="transmembrane region" description="Helical" evidence="2">
    <location>
        <begin position="20"/>
        <end position="43"/>
    </location>
</feature>
<evidence type="ECO:0000313" key="4">
    <source>
        <dbReference type="EMBL" id="ULP41203.1"/>
    </source>
</evidence>
<keyword evidence="5" id="KW-1185">Reference proteome</keyword>
<keyword evidence="2" id="KW-0812">Transmembrane</keyword>
<organism evidence="4 5">
    <name type="scientific">Mycobacterium lentiflavum</name>
    <dbReference type="NCBI Taxonomy" id="141349"/>
    <lineage>
        <taxon>Bacteria</taxon>
        <taxon>Bacillati</taxon>
        <taxon>Actinomycetota</taxon>
        <taxon>Actinomycetes</taxon>
        <taxon>Mycobacteriales</taxon>
        <taxon>Mycobacteriaceae</taxon>
        <taxon>Mycobacterium</taxon>
        <taxon>Mycobacterium simiae complex</taxon>
    </lineage>
</organism>
<dbReference type="RefSeq" id="WP_239720754.1">
    <property type="nucleotide sequence ID" value="NZ_CP092423.2"/>
</dbReference>
<evidence type="ECO:0000259" key="3">
    <source>
        <dbReference type="Pfam" id="PF00487"/>
    </source>
</evidence>
<name>A0ABY3UUW3_MYCLN</name>
<reference evidence="4" key="1">
    <citation type="submission" date="2022-08" db="EMBL/GenBank/DDBJ databases">
        <title>Complete genome sequence of 14 non-tuberculosis mycobacteria type-strains.</title>
        <authorList>
            <person name="Igarashi Y."/>
            <person name="Osugi A."/>
            <person name="Mitarai S."/>
        </authorList>
    </citation>
    <scope>NUCLEOTIDE SEQUENCE</scope>
    <source>
        <strain evidence="4">ATCC 51985</strain>
    </source>
</reference>
<accession>A0ABY3UUW3</accession>
<keyword evidence="2" id="KW-0472">Membrane</keyword>
<feature type="region of interest" description="Disordered" evidence="1">
    <location>
        <begin position="306"/>
        <end position="326"/>
    </location>
</feature>
<keyword evidence="2" id="KW-1133">Transmembrane helix</keyword>
<dbReference type="EMBL" id="CP092423">
    <property type="protein sequence ID" value="ULP41203.1"/>
    <property type="molecule type" value="Genomic_DNA"/>
</dbReference>
<dbReference type="Proteomes" id="UP001055171">
    <property type="component" value="Chromosome"/>
</dbReference>
<evidence type="ECO:0000256" key="2">
    <source>
        <dbReference type="SAM" id="Phobius"/>
    </source>
</evidence>
<feature type="transmembrane region" description="Helical" evidence="2">
    <location>
        <begin position="49"/>
        <end position="68"/>
    </location>
</feature>
<feature type="transmembrane region" description="Helical" evidence="2">
    <location>
        <begin position="136"/>
        <end position="157"/>
    </location>
</feature>
<proteinExistence type="predicted"/>
<evidence type="ECO:0000313" key="5">
    <source>
        <dbReference type="Proteomes" id="UP001055171"/>
    </source>
</evidence>
<feature type="domain" description="Fatty acid desaturase" evidence="3">
    <location>
        <begin position="51"/>
        <end position="283"/>
    </location>
</feature>
<gene>
    <name evidence="4" type="ORF">MJO58_20260</name>
</gene>
<dbReference type="Pfam" id="PF00487">
    <property type="entry name" value="FA_desaturase"/>
    <property type="match status" value="1"/>
</dbReference>